<dbReference type="InterPro" id="IPR016208">
    <property type="entry name" value="Ald_Oxase/xanthine_DH-like"/>
</dbReference>
<dbReference type="SUPFAM" id="SSF56003">
    <property type="entry name" value="Molybdenum cofactor-binding domain"/>
    <property type="match status" value="1"/>
</dbReference>
<dbReference type="EMBL" id="CP019082">
    <property type="protein sequence ID" value="APW60524.1"/>
    <property type="molecule type" value="Genomic_DNA"/>
</dbReference>
<evidence type="ECO:0000256" key="2">
    <source>
        <dbReference type="ARBA" id="ARBA00023002"/>
    </source>
</evidence>
<dbReference type="Gene3D" id="3.90.1170.50">
    <property type="entry name" value="Aldehyde oxidase/xanthine dehydrogenase, a/b hammerhead"/>
    <property type="match status" value="1"/>
</dbReference>
<dbReference type="InterPro" id="IPR036856">
    <property type="entry name" value="Ald_Oxase/Xan_DH_a/b_sf"/>
</dbReference>
<dbReference type="InterPro" id="IPR046867">
    <property type="entry name" value="AldOxase/xan_DH_MoCoBD2"/>
</dbReference>
<dbReference type="Pfam" id="PF20256">
    <property type="entry name" value="MoCoBD_2"/>
    <property type="match status" value="1"/>
</dbReference>
<evidence type="ECO:0000259" key="3">
    <source>
        <dbReference type="SMART" id="SM01008"/>
    </source>
</evidence>
<dbReference type="Pfam" id="PF01315">
    <property type="entry name" value="Ald_Xan_dh_C"/>
    <property type="match status" value="1"/>
</dbReference>
<dbReference type="STRING" id="1387353.BSF38_01995"/>
<dbReference type="Proteomes" id="UP000186309">
    <property type="component" value="Chromosome"/>
</dbReference>
<dbReference type="InterPro" id="IPR037165">
    <property type="entry name" value="AldOxase/xan_DH_Mopterin-bd_sf"/>
</dbReference>
<evidence type="ECO:0000313" key="4">
    <source>
        <dbReference type="EMBL" id="APW60524.1"/>
    </source>
</evidence>
<gene>
    <name evidence="4" type="primary">xdhA_2</name>
    <name evidence="4" type="ORF">BSF38_01995</name>
</gene>
<dbReference type="AlphaFoldDB" id="A0A1U7CNK7"/>
<dbReference type="KEGG" id="pbor:BSF38_01995"/>
<keyword evidence="2 4" id="KW-0560">Oxidoreductase</keyword>
<evidence type="ECO:0000256" key="1">
    <source>
        <dbReference type="ARBA" id="ARBA00022505"/>
    </source>
</evidence>
<evidence type="ECO:0000313" key="5">
    <source>
        <dbReference type="Proteomes" id="UP000186309"/>
    </source>
</evidence>
<keyword evidence="5" id="KW-1185">Reference proteome</keyword>
<reference evidence="5" key="1">
    <citation type="submission" date="2016-12" db="EMBL/GenBank/DDBJ databases">
        <title>Comparative genomics of four Isosphaeraceae planctomycetes: a common pool of plasmids and glycoside hydrolase genes.</title>
        <authorList>
            <person name="Ivanova A."/>
        </authorList>
    </citation>
    <scope>NUCLEOTIDE SEQUENCE [LARGE SCALE GENOMIC DNA]</scope>
    <source>
        <strain evidence="5">PX4</strain>
    </source>
</reference>
<dbReference type="GO" id="GO:0004854">
    <property type="term" value="F:xanthine dehydrogenase activity"/>
    <property type="evidence" value="ECO:0007669"/>
    <property type="project" value="UniProtKB-EC"/>
</dbReference>
<dbReference type="Pfam" id="PF02738">
    <property type="entry name" value="MoCoBD_1"/>
    <property type="match status" value="1"/>
</dbReference>
<feature type="domain" description="Aldehyde oxidase/xanthine dehydrogenase a/b hammerhead" evidence="3">
    <location>
        <begin position="19"/>
        <end position="134"/>
    </location>
</feature>
<keyword evidence="1" id="KW-0500">Molybdenum</keyword>
<dbReference type="EC" id="1.17.1.4" evidence="4"/>
<dbReference type="PANTHER" id="PTHR11908:SF132">
    <property type="entry name" value="ALDEHYDE OXIDASE 1-RELATED"/>
    <property type="match status" value="1"/>
</dbReference>
<accession>A0A1U7CNK7</accession>
<organism evidence="4 5">
    <name type="scientific">Paludisphaera borealis</name>
    <dbReference type="NCBI Taxonomy" id="1387353"/>
    <lineage>
        <taxon>Bacteria</taxon>
        <taxon>Pseudomonadati</taxon>
        <taxon>Planctomycetota</taxon>
        <taxon>Planctomycetia</taxon>
        <taxon>Isosphaerales</taxon>
        <taxon>Isosphaeraceae</taxon>
        <taxon>Paludisphaera</taxon>
    </lineage>
</organism>
<dbReference type="OrthoDB" id="221297at2"/>
<name>A0A1U7CNK7_9BACT</name>
<proteinExistence type="predicted"/>
<dbReference type="PANTHER" id="PTHR11908">
    <property type="entry name" value="XANTHINE DEHYDROGENASE"/>
    <property type="match status" value="1"/>
</dbReference>
<dbReference type="InterPro" id="IPR008274">
    <property type="entry name" value="AldOxase/xan_DH_MoCoBD1"/>
</dbReference>
<dbReference type="SUPFAM" id="SSF54665">
    <property type="entry name" value="CO dehydrogenase molybdoprotein N-domain-like"/>
    <property type="match status" value="1"/>
</dbReference>
<dbReference type="InterPro" id="IPR000674">
    <property type="entry name" value="Ald_Oxase/Xan_DH_a/b"/>
</dbReference>
<dbReference type="GO" id="GO:0005506">
    <property type="term" value="F:iron ion binding"/>
    <property type="evidence" value="ECO:0007669"/>
    <property type="project" value="InterPro"/>
</dbReference>
<protein>
    <submittedName>
        <fullName evidence="4">Xanthine dehydrogenase molybdenum-binding subunit</fullName>
        <ecNumber evidence="4">1.17.1.4</ecNumber>
    </submittedName>
</protein>
<dbReference type="Gene3D" id="3.30.365.10">
    <property type="entry name" value="Aldehyde oxidase/xanthine dehydrogenase, molybdopterin binding domain"/>
    <property type="match status" value="4"/>
</dbReference>
<dbReference type="RefSeq" id="WP_076345228.1">
    <property type="nucleotide sequence ID" value="NZ_CP019082.1"/>
</dbReference>
<dbReference type="SMART" id="SM01008">
    <property type="entry name" value="Ald_Xan_dh_C"/>
    <property type="match status" value="1"/>
</dbReference>
<sequence length="741" mass="79229">MSRVLGIPHDRVDGPAKVTGGASFAADYAPPGLVHSCLIRSTIARGRTLRIGTGHAERAPGFLAVLTHENAPPLKPPPDDLLEMFAGQFFETRPPLRDEVIHYAGQPLGVIVAETAEQARYAASLVTITYDREPPVLDLEAVPGPECWRPERFIGTPGMELQVRRGEPDREFDEAEHRVERTYRTSTNHHNPIETSATVAEWEGGKLTLHDSCRWVQGLQRAAAHALGLDPEAVRVISPFIGGAFGAKGFLWNHVVLAAVAARSVARPVKLVLTRADMYSSTGHRPRTVQRVALGATGEGRLTAIRHDTLSETSPVNRYVEPCGLLTRGLYASSSLAVTHRVAPVNIAPPLVMRAPGEAPGLFALESAMDELAEIIGLDPLEIRLRNHADHDLHEGRPWSSKHLRECYRLGAERFGWSERPGQPRSMRDGDHLVGWGMATAAYPGNRRPASAKVSLLPDDTAVVATASHELGNGAATVLTQIAAEALGLPTERVRVDLGDSTSPQAPATAGSWTTASVGSAVRAAAEEARAALIGLALSHPDSPLHGASPRDVIARDGRVSLGIDPSRGESFGDIMTRAGRRVVEVERESRPGAERSEFSFESYGALFAEVKVDPLGQVRATRLVGVYDVGAVLNPKSAHSQLVGGIVMGVGMAFMERTAYDPCGRVVNDNLAEYAIPVNADIPAIDATLLDEPDPHINALGARGVGELALAGVAAALANAVHHATGKRIRDLPIIPEKLL</sequence>